<organism evidence="2 3">
    <name type="scientific">Polyangium fumosum</name>
    <dbReference type="NCBI Taxonomy" id="889272"/>
    <lineage>
        <taxon>Bacteria</taxon>
        <taxon>Pseudomonadati</taxon>
        <taxon>Myxococcota</taxon>
        <taxon>Polyangia</taxon>
        <taxon>Polyangiales</taxon>
        <taxon>Polyangiaceae</taxon>
        <taxon>Polyangium</taxon>
    </lineage>
</organism>
<proteinExistence type="predicted"/>
<dbReference type="GO" id="GO:0016887">
    <property type="term" value="F:ATP hydrolysis activity"/>
    <property type="evidence" value="ECO:0007669"/>
    <property type="project" value="InterPro"/>
</dbReference>
<dbReference type="GO" id="GO:0000731">
    <property type="term" value="P:DNA synthesis involved in DNA repair"/>
    <property type="evidence" value="ECO:0007669"/>
    <property type="project" value="TreeGrafter"/>
</dbReference>
<dbReference type="AlphaFoldDB" id="A0A4U1J602"/>
<dbReference type="GO" id="GO:0006302">
    <property type="term" value="P:double-strand break repair"/>
    <property type="evidence" value="ECO:0007669"/>
    <property type="project" value="TreeGrafter"/>
</dbReference>
<dbReference type="GO" id="GO:0005524">
    <property type="term" value="F:ATP binding"/>
    <property type="evidence" value="ECO:0007669"/>
    <property type="project" value="UniProtKB-KW"/>
</dbReference>
<gene>
    <name evidence="2" type="ORF">E8A74_29330</name>
</gene>
<dbReference type="EMBL" id="SSMQ01000036">
    <property type="protein sequence ID" value="TKD01971.1"/>
    <property type="molecule type" value="Genomic_DNA"/>
</dbReference>
<dbReference type="Proteomes" id="UP000309215">
    <property type="component" value="Unassembled WGS sequence"/>
</dbReference>
<reference evidence="2 3" key="1">
    <citation type="submission" date="2019-04" db="EMBL/GenBank/DDBJ databases">
        <authorList>
            <person name="Li Y."/>
            <person name="Wang J."/>
        </authorList>
    </citation>
    <scope>NUCLEOTIDE SEQUENCE [LARGE SCALE GENOMIC DNA]</scope>
    <source>
        <strain evidence="2 3">DSM 14668</strain>
    </source>
</reference>
<dbReference type="RefSeq" id="WP_136932408.1">
    <property type="nucleotide sequence ID" value="NZ_SSMQ01000036.1"/>
</dbReference>
<accession>A0A4U1J602</accession>
<keyword evidence="2" id="KW-0547">Nucleotide-binding</keyword>
<protein>
    <submittedName>
        <fullName evidence="2">ATP-binding protein</fullName>
    </submittedName>
</protein>
<feature type="domain" description="ATPase AAA-type core" evidence="1">
    <location>
        <begin position="255"/>
        <end position="351"/>
    </location>
</feature>
<name>A0A4U1J602_9BACT</name>
<comment type="caution">
    <text evidence="2">The sequence shown here is derived from an EMBL/GenBank/DDBJ whole genome shotgun (WGS) entry which is preliminary data.</text>
</comment>
<dbReference type="PANTHER" id="PTHR32182:SF22">
    <property type="entry name" value="ATP-DEPENDENT ENDONUCLEASE, OLD FAMILY-RELATED"/>
    <property type="match status" value="1"/>
</dbReference>
<dbReference type="OrthoDB" id="9784297at2"/>
<dbReference type="InterPro" id="IPR027417">
    <property type="entry name" value="P-loop_NTPase"/>
</dbReference>
<evidence type="ECO:0000259" key="1">
    <source>
        <dbReference type="Pfam" id="PF13304"/>
    </source>
</evidence>
<dbReference type="SUPFAM" id="SSF52540">
    <property type="entry name" value="P-loop containing nucleoside triphosphate hydrolases"/>
    <property type="match status" value="1"/>
</dbReference>
<sequence>MLRSLKLVGVGPAPEMEMEFGRRINVMTGDNGLGKSFVLDVIWWALSGTWAGWPAWPRAEAREAKVTIGLDEATAVAMGAWQPEHPNQHSDRTVKDGRFFQSSTFDVGRQEWVPYSFEFTRGPLPVLVLCARVDGTIALWDPARNHHKLRPGLRMGVSPDETSTDPSFVRRPPAYIFSHDEVLYGQDLRGKRICNGLVSDWVSWQQKPPAAPGGKAFAHLRNILEKLSPNPEKGELIRPGAPVRLFVDDAREFPTINTGYGDTAIIHASSGMIRVISLAYLIVWAWHEHVEACRLLKQEPVKNIVFLMDEVENHLHPEWQRRILPALLKVLEGLGDGMQVQAHITTHAPMVLASLEPHFDPEEDKLFVFDLERGRVNLRAVDWARQGDASRWLTSPALNVSFARSVEAERAIKDANAFLRGEEPEHFKTREEIDLALSATLADMDPFWPRWLTIGEGDDA</sequence>
<dbReference type="Gene3D" id="3.40.50.300">
    <property type="entry name" value="P-loop containing nucleotide triphosphate hydrolases"/>
    <property type="match status" value="2"/>
</dbReference>
<evidence type="ECO:0000313" key="2">
    <source>
        <dbReference type="EMBL" id="TKD01971.1"/>
    </source>
</evidence>
<dbReference type="PANTHER" id="PTHR32182">
    <property type="entry name" value="DNA REPLICATION AND REPAIR PROTEIN RECF"/>
    <property type="match status" value="1"/>
</dbReference>
<dbReference type="Pfam" id="PF13304">
    <property type="entry name" value="AAA_21"/>
    <property type="match status" value="1"/>
</dbReference>
<keyword evidence="2" id="KW-0067">ATP-binding</keyword>
<dbReference type="InterPro" id="IPR003959">
    <property type="entry name" value="ATPase_AAA_core"/>
</dbReference>
<evidence type="ECO:0000313" key="3">
    <source>
        <dbReference type="Proteomes" id="UP000309215"/>
    </source>
</evidence>
<keyword evidence="3" id="KW-1185">Reference proteome</keyword>